<dbReference type="Proteomes" id="UP000224915">
    <property type="component" value="Unassembled WGS sequence"/>
</dbReference>
<protein>
    <recommendedName>
        <fullName evidence="3">Antitoxin HicB</fullName>
    </recommendedName>
</protein>
<comment type="caution">
    <text evidence="1">The sequence shown here is derived from an EMBL/GenBank/DDBJ whole genome shotgun (WGS) entry which is preliminary data.</text>
</comment>
<accession>A0A2A9D124</accession>
<evidence type="ECO:0008006" key="3">
    <source>
        <dbReference type="Google" id="ProtNLM"/>
    </source>
</evidence>
<dbReference type="EMBL" id="PDJD01000001">
    <property type="protein sequence ID" value="PFG20091.1"/>
    <property type="molecule type" value="Genomic_DNA"/>
</dbReference>
<proteinExistence type="predicted"/>
<reference evidence="1 2" key="1">
    <citation type="submission" date="2017-10" db="EMBL/GenBank/DDBJ databases">
        <title>Sequencing the genomes of 1000 actinobacteria strains.</title>
        <authorList>
            <person name="Klenk H.-P."/>
        </authorList>
    </citation>
    <scope>NUCLEOTIDE SEQUENCE [LARGE SCALE GENOMIC DNA]</scope>
    <source>
        <strain evidence="1 2">DSM 21801</strain>
    </source>
</reference>
<name>A0A2A9D124_9MICO</name>
<evidence type="ECO:0000313" key="2">
    <source>
        <dbReference type="Proteomes" id="UP000224915"/>
    </source>
</evidence>
<dbReference type="AlphaFoldDB" id="A0A2A9D124"/>
<sequence>MVGQVTRTFNVRLEREGRWWVAVADGIPGAATETARLADLGNEMTDLLAGLLDLDEDDISLTWDASAVLGAEGNRVWNDFLAERDDLARRQAELNAKRDEALLALRDGGVSIRDSAVLVGLSHQRVAQLLQ</sequence>
<organism evidence="1 2">
    <name type="scientific">Serinibacter salmoneus</name>
    <dbReference type="NCBI Taxonomy" id="556530"/>
    <lineage>
        <taxon>Bacteria</taxon>
        <taxon>Bacillati</taxon>
        <taxon>Actinomycetota</taxon>
        <taxon>Actinomycetes</taxon>
        <taxon>Micrococcales</taxon>
        <taxon>Beutenbergiaceae</taxon>
        <taxon>Serinibacter</taxon>
    </lineage>
</organism>
<keyword evidence="2" id="KW-1185">Reference proteome</keyword>
<gene>
    <name evidence="1" type="ORF">ATL40_1674</name>
</gene>
<evidence type="ECO:0000313" key="1">
    <source>
        <dbReference type="EMBL" id="PFG20091.1"/>
    </source>
</evidence>